<proteinExistence type="predicted"/>
<sequence length="173" mass="18620">MSEAIAVPRGLTFAALALCLGGCYHVAKDVSDSLEANAIARSTDSAGATKYSVPATSLVPNASLKLTPNLSLSLENMLIGAAIYFFVDPLAPNWEGEMKRLSEDTFSIALRSKRFRSTGGDGEAGRVFRRNADQIVREGGFSGYQVLAYSEGIESELIGAYRYAEGTIRISRR</sequence>
<protein>
    <submittedName>
        <fullName evidence="1">Uncharacterized protein</fullName>
    </submittedName>
</protein>
<accession>A0A809RAN7</accession>
<dbReference type="EMBL" id="AP021857">
    <property type="protein sequence ID" value="BBO21415.1"/>
    <property type="molecule type" value="Genomic_DNA"/>
</dbReference>
<evidence type="ECO:0000313" key="2">
    <source>
        <dbReference type="Proteomes" id="UP000662914"/>
    </source>
</evidence>
<organism evidence="1 2">
    <name type="scientific">Candidatus Desulfobacillus denitrificans</name>
    <dbReference type="NCBI Taxonomy" id="2608985"/>
    <lineage>
        <taxon>Bacteria</taxon>
        <taxon>Pseudomonadati</taxon>
        <taxon>Pseudomonadota</taxon>
        <taxon>Betaproteobacteria</taxon>
        <taxon>Candidatus Desulfobacillus</taxon>
    </lineage>
</organism>
<dbReference type="AlphaFoldDB" id="A0A809RAN7"/>
<evidence type="ECO:0000313" key="1">
    <source>
        <dbReference type="EMBL" id="BBO21415.1"/>
    </source>
</evidence>
<reference evidence="1" key="1">
    <citation type="journal article" name="DNA Res.">
        <title>The physiological potential of anammox bacteria as revealed by their core genome structure.</title>
        <authorList>
            <person name="Okubo T."/>
            <person name="Toyoda A."/>
            <person name="Fukuhara K."/>
            <person name="Uchiyama I."/>
            <person name="Harigaya Y."/>
            <person name="Kuroiwa M."/>
            <person name="Suzuki T."/>
            <person name="Murakami Y."/>
            <person name="Suwa Y."/>
            <person name="Takami H."/>
        </authorList>
    </citation>
    <scope>NUCLEOTIDE SEQUENCE</scope>
    <source>
        <strain evidence="1">317325-3</strain>
    </source>
</reference>
<dbReference type="Proteomes" id="UP000662914">
    <property type="component" value="Chromosome"/>
</dbReference>
<gene>
    <name evidence="1" type="ORF">DSYM_21140</name>
</gene>
<dbReference type="KEGG" id="ddz:DSYM_21140"/>
<name>A0A809RAN7_9PROT</name>